<feature type="domain" description="HTH tetR-type" evidence="5">
    <location>
        <begin position="3"/>
        <end position="63"/>
    </location>
</feature>
<dbReference type="Gene3D" id="1.10.357.10">
    <property type="entry name" value="Tetracycline Repressor, domain 2"/>
    <property type="match status" value="1"/>
</dbReference>
<sequence>MRPSSRPLILDAAIRVTERDGITALTLESAAREAGVTKAGLMYHFPSREDLLFAIQKHLITRWEERLAELLGKPLAEATARESTTAYTIEGAANTASKAELTFMLEATAQPALARQWDELMHRWAPLPERLEEPADLDLLLARMASDGMWLYEATSGAALPAPLKAALLERITALTDPAHPRA</sequence>
<reference evidence="6 7" key="1">
    <citation type="submission" date="2024-09" db="EMBL/GenBank/DDBJ databases">
        <title>Draft genome sequence of multifaceted antimicrobials producing Streptomyces sp. strain FH1.</title>
        <authorList>
            <person name="Hassan F."/>
            <person name="Ali H."/>
            <person name="Hassan N."/>
            <person name="Nawaz A."/>
        </authorList>
    </citation>
    <scope>NUCLEOTIDE SEQUENCE [LARGE SCALE GENOMIC DNA]</scope>
    <source>
        <strain evidence="6 7">FH1</strain>
    </source>
</reference>
<accession>A0ABV4ZM12</accession>
<keyword evidence="7" id="KW-1185">Reference proteome</keyword>
<evidence type="ECO:0000256" key="1">
    <source>
        <dbReference type="ARBA" id="ARBA00023015"/>
    </source>
</evidence>
<dbReference type="PROSITE" id="PS50977">
    <property type="entry name" value="HTH_TETR_2"/>
    <property type="match status" value="1"/>
</dbReference>
<keyword evidence="1" id="KW-0805">Transcription regulation</keyword>
<keyword evidence="2 4" id="KW-0238">DNA-binding</keyword>
<dbReference type="Pfam" id="PF00440">
    <property type="entry name" value="TetR_N"/>
    <property type="match status" value="1"/>
</dbReference>
<dbReference type="InterPro" id="IPR036271">
    <property type="entry name" value="Tet_transcr_reg_TetR-rel_C_sf"/>
</dbReference>
<keyword evidence="3" id="KW-0804">Transcription</keyword>
<dbReference type="InterPro" id="IPR009057">
    <property type="entry name" value="Homeodomain-like_sf"/>
</dbReference>
<name>A0ABV4ZM12_9ACTN</name>
<dbReference type="Proteomes" id="UP001577267">
    <property type="component" value="Unassembled WGS sequence"/>
</dbReference>
<dbReference type="PANTHER" id="PTHR30055">
    <property type="entry name" value="HTH-TYPE TRANSCRIPTIONAL REGULATOR RUTR"/>
    <property type="match status" value="1"/>
</dbReference>
<evidence type="ECO:0000256" key="3">
    <source>
        <dbReference type="ARBA" id="ARBA00023163"/>
    </source>
</evidence>
<dbReference type="SUPFAM" id="SSF48498">
    <property type="entry name" value="Tetracyclin repressor-like, C-terminal domain"/>
    <property type="match status" value="1"/>
</dbReference>
<comment type="caution">
    <text evidence="6">The sequence shown here is derived from an EMBL/GenBank/DDBJ whole genome shotgun (WGS) entry which is preliminary data.</text>
</comment>
<dbReference type="SUPFAM" id="SSF46689">
    <property type="entry name" value="Homeodomain-like"/>
    <property type="match status" value="1"/>
</dbReference>
<dbReference type="PRINTS" id="PR00455">
    <property type="entry name" value="HTHTETR"/>
</dbReference>
<evidence type="ECO:0000256" key="2">
    <source>
        <dbReference type="ARBA" id="ARBA00023125"/>
    </source>
</evidence>
<dbReference type="EMBL" id="JBHGBT010000008">
    <property type="protein sequence ID" value="MFB4195008.1"/>
    <property type="molecule type" value="Genomic_DNA"/>
</dbReference>
<gene>
    <name evidence="6" type="ORF">ACE11A_11660</name>
</gene>
<evidence type="ECO:0000259" key="5">
    <source>
        <dbReference type="PROSITE" id="PS50977"/>
    </source>
</evidence>
<evidence type="ECO:0000313" key="6">
    <source>
        <dbReference type="EMBL" id="MFB4195008.1"/>
    </source>
</evidence>
<evidence type="ECO:0000256" key="4">
    <source>
        <dbReference type="PROSITE-ProRule" id="PRU00335"/>
    </source>
</evidence>
<dbReference type="PANTHER" id="PTHR30055:SF234">
    <property type="entry name" value="HTH-TYPE TRANSCRIPTIONAL REGULATOR BETI"/>
    <property type="match status" value="1"/>
</dbReference>
<dbReference type="RefSeq" id="WP_375062942.1">
    <property type="nucleotide sequence ID" value="NZ_JBHGBT010000008.1"/>
</dbReference>
<dbReference type="Pfam" id="PF17937">
    <property type="entry name" value="TetR_C_28"/>
    <property type="match status" value="1"/>
</dbReference>
<evidence type="ECO:0000313" key="7">
    <source>
        <dbReference type="Proteomes" id="UP001577267"/>
    </source>
</evidence>
<protein>
    <submittedName>
        <fullName evidence="6">TetR/AcrR family transcriptional regulator</fullName>
    </submittedName>
</protein>
<dbReference type="InterPro" id="IPR041479">
    <property type="entry name" value="TetR_CgmR_C"/>
</dbReference>
<dbReference type="InterPro" id="IPR050109">
    <property type="entry name" value="HTH-type_TetR-like_transc_reg"/>
</dbReference>
<dbReference type="InterPro" id="IPR001647">
    <property type="entry name" value="HTH_TetR"/>
</dbReference>
<proteinExistence type="predicted"/>
<organism evidence="6 7">
    <name type="scientific">Streptomyces carpaticus</name>
    <dbReference type="NCBI Taxonomy" id="285558"/>
    <lineage>
        <taxon>Bacteria</taxon>
        <taxon>Bacillati</taxon>
        <taxon>Actinomycetota</taxon>
        <taxon>Actinomycetes</taxon>
        <taxon>Kitasatosporales</taxon>
        <taxon>Streptomycetaceae</taxon>
        <taxon>Streptomyces</taxon>
    </lineage>
</organism>
<feature type="DNA-binding region" description="H-T-H motif" evidence="4">
    <location>
        <begin position="26"/>
        <end position="45"/>
    </location>
</feature>